<accession>A0A4Y2FQ72</accession>
<feature type="site" description="Interaction with the cone snail toxin Con-ikot-ikot" evidence="14">
    <location>
        <position position="336"/>
    </location>
</feature>
<dbReference type="PANTHER" id="PTHR42643:SF24">
    <property type="entry name" value="IONOTROPIC RECEPTOR 60A"/>
    <property type="match status" value="1"/>
</dbReference>
<dbReference type="InterPro" id="IPR052192">
    <property type="entry name" value="Insect_Ionotropic_Sensory_Rcpt"/>
</dbReference>
<keyword evidence="12" id="KW-0407">Ion channel</keyword>
<evidence type="ECO:0000256" key="2">
    <source>
        <dbReference type="ARBA" id="ARBA00008685"/>
    </source>
</evidence>
<dbReference type="PRINTS" id="PR00177">
    <property type="entry name" value="NMDARECEPTOR"/>
</dbReference>
<dbReference type="InterPro" id="IPR001508">
    <property type="entry name" value="Iono_Glu_rcpt_met"/>
</dbReference>
<evidence type="ECO:0000256" key="10">
    <source>
        <dbReference type="ARBA" id="ARBA00023180"/>
    </source>
</evidence>
<name>A0A4Y2FQ72_ARAVE</name>
<evidence type="ECO:0000256" key="12">
    <source>
        <dbReference type="ARBA" id="ARBA00023303"/>
    </source>
</evidence>
<feature type="transmembrane region" description="Helical" evidence="15">
    <location>
        <begin position="123"/>
        <end position="142"/>
    </location>
</feature>
<feature type="transmembrane region" description="Helical" evidence="15">
    <location>
        <begin position="184"/>
        <end position="207"/>
    </location>
</feature>
<keyword evidence="3" id="KW-0813">Transport</keyword>
<feature type="site" description="Crucial to convey clamshell closure to channel opening" evidence="14">
    <location>
        <position position="216"/>
    </location>
</feature>
<dbReference type="AlphaFoldDB" id="A0A4Y2FQ72"/>
<feature type="binding site" evidence="13">
    <location>
        <position position="87"/>
    </location>
    <ligand>
        <name>L-glutamate</name>
        <dbReference type="ChEBI" id="CHEBI:29985"/>
    </ligand>
</feature>
<evidence type="ECO:0000313" key="18">
    <source>
        <dbReference type="Proteomes" id="UP000499080"/>
    </source>
</evidence>
<proteinExistence type="inferred from homology"/>
<evidence type="ECO:0000256" key="7">
    <source>
        <dbReference type="ARBA" id="ARBA00023065"/>
    </source>
</evidence>
<feature type="site" description="Interaction with the cone snail toxin Con-ikot-ikot" evidence="14">
    <location>
        <position position="61"/>
    </location>
</feature>
<evidence type="ECO:0000256" key="14">
    <source>
        <dbReference type="PIRSR" id="PIRSR601508-2"/>
    </source>
</evidence>
<dbReference type="GO" id="GO:0005886">
    <property type="term" value="C:plasma membrane"/>
    <property type="evidence" value="ECO:0007669"/>
    <property type="project" value="UniProtKB-SubCell"/>
</dbReference>
<evidence type="ECO:0000313" key="17">
    <source>
        <dbReference type="EMBL" id="GBM43640.1"/>
    </source>
</evidence>
<evidence type="ECO:0000256" key="4">
    <source>
        <dbReference type="ARBA" id="ARBA00022475"/>
    </source>
</evidence>
<reference evidence="17 18" key="1">
    <citation type="journal article" date="2019" name="Sci. Rep.">
        <title>Orb-weaving spider Araneus ventricosus genome elucidates the spidroin gene catalogue.</title>
        <authorList>
            <person name="Kono N."/>
            <person name="Nakamura H."/>
            <person name="Ohtoshi R."/>
            <person name="Moran D.A.P."/>
            <person name="Shinohara A."/>
            <person name="Yoshida Y."/>
            <person name="Fujiwara M."/>
            <person name="Mori M."/>
            <person name="Tomita M."/>
            <person name="Arakawa K."/>
        </authorList>
    </citation>
    <scope>NUCLEOTIDE SEQUENCE [LARGE SCALE GENOMIC DNA]</scope>
</reference>
<keyword evidence="9" id="KW-0675">Receptor</keyword>
<dbReference type="Pfam" id="PF00060">
    <property type="entry name" value="Lig_chan"/>
    <property type="match status" value="1"/>
</dbReference>
<feature type="domain" description="Ionotropic glutamate receptor L-glutamate and glycine-binding" evidence="16">
    <location>
        <begin position="19"/>
        <end position="76"/>
    </location>
</feature>
<keyword evidence="11" id="KW-1071">Ligand-gated ion channel</keyword>
<organism evidence="17 18">
    <name type="scientific">Araneus ventricosus</name>
    <name type="common">Orbweaver spider</name>
    <name type="synonym">Epeira ventricosa</name>
    <dbReference type="NCBI Taxonomy" id="182803"/>
    <lineage>
        <taxon>Eukaryota</taxon>
        <taxon>Metazoa</taxon>
        <taxon>Ecdysozoa</taxon>
        <taxon>Arthropoda</taxon>
        <taxon>Chelicerata</taxon>
        <taxon>Arachnida</taxon>
        <taxon>Araneae</taxon>
        <taxon>Araneomorphae</taxon>
        <taxon>Entelegynae</taxon>
        <taxon>Araneoidea</taxon>
        <taxon>Araneidae</taxon>
        <taxon>Araneus</taxon>
    </lineage>
</organism>
<evidence type="ECO:0000256" key="5">
    <source>
        <dbReference type="ARBA" id="ARBA00022692"/>
    </source>
</evidence>
<comment type="similarity">
    <text evidence="2">Belongs to the glutamate-gated ion channel (TC 1.A.10.1) family.</text>
</comment>
<feature type="binding site" evidence="13">
    <location>
        <position position="92"/>
    </location>
    <ligand>
        <name>L-glutamate</name>
        <dbReference type="ChEBI" id="CHEBI:29985"/>
    </ligand>
</feature>
<dbReference type="GO" id="GO:0038023">
    <property type="term" value="F:signaling receptor activity"/>
    <property type="evidence" value="ECO:0007669"/>
    <property type="project" value="InterPro"/>
</dbReference>
<evidence type="ECO:0000256" key="3">
    <source>
        <dbReference type="ARBA" id="ARBA00022448"/>
    </source>
</evidence>
<dbReference type="InterPro" id="IPR001320">
    <property type="entry name" value="Iontro_rcpt_C"/>
</dbReference>
<keyword evidence="10" id="KW-0325">Glycoprotein</keyword>
<keyword evidence="4" id="KW-1003">Cell membrane</keyword>
<keyword evidence="6 15" id="KW-1133">Transmembrane helix</keyword>
<keyword evidence="5 15" id="KW-0812">Transmembrane</keyword>
<evidence type="ECO:0000256" key="11">
    <source>
        <dbReference type="ARBA" id="ARBA00023286"/>
    </source>
</evidence>
<keyword evidence="7" id="KW-0406">Ion transport</keyword>
<dbReference type="Gene3D" id="3.40.190.10">
    <property type="entry name" value="Periplasmic binding protein-like II"/>
    <property type="match status" value="1"/>
</dbReference>
<dbReference type="InterPro" id="IPR019594">
    <property type="entry name" value="Glu/Gly-bd"/>
</dbReference>
<dbReference type="Gene3D" id="1.10.287.70">
    <property type="match status" value="1"/>
</dbReference>
<dbReference type="PANTHER" id="PTHR42643">
    <property type="entry name" value="IONOTROPIC RECEPTOR 20A-RELATED"/>
    <property type="match status" value="1"/>
</dbReference>
<keyword evidence="8 15" id="KW-0472">Membrane</keyword>
<dbReference type="EMBL" id="BGPR01001036">
    <property type="protein sequence ID" value="GBM43640.1"/>
    <property type="molecule type" value="Genomic_DNA"/>
</dbReference>
<protein>
    <recommendedName>
        <fullName evidence="16">Ionotropic glutamate receptor L-glutamate and glycine-binding domain-containing protein</fullName>
    </recommendedName>
</protein>
<dbReference type="GO" id="GO:0050906">
    <property type="term" value="P:detection of stimulus involved in sensory perception"/>
    <property type="evidence" value="ECO:0007669"/>
    <property type="project" value="UniProtKB-ARBA"/>
</dbReference>
<dbReference type="SMART" id="SM00918">
    <property type="entry name" value="Lig_chan-Glu_bd"/>
    <property type="match status" value="1"/>
</dbReference>
<dbReference type="Proteomes" id="UP000499080">
    <property type="component" value="Unassembled WGS sequence"/>
</dbReference>
<evidence type="ECO:0000256" key="13">
    <source>
        <dbReference type="PIRSR" id="PIRSR601508-1"/>
    </source>
</evidence>
<evidence type="ECO:0000256" key="15">
    <source>
        <dbReference type="SAM" id="Phobius"/>
    </source>
</evidence>
<evidence type="ECO:0000256" key="6">
    <source>
        <dbReference type="ARBA" id="ARBA00022989"/>
    </source>
</evidence>
<feature type="transmembrane region" description="Helical" evidence="15">
    <location>
        <begin position="376"/>
        <end position="402"/>
    </location>
</feature>
<dbReference type="OrthoDB" id="6410737at2759"/>
<sequence length="412" mass="47717">MLLPSVVEVGFIPNKYFFEADIINGTLQLGGIEGKFLELLAETLGFKYRLKTPVDRESGTRNPDGSWTGLMGMLQRKQIDMAFYFLTPSVERARIIDFSEPYDVNEIRFLVDKPGPVPVRWSIFYPFDIATWIGIILILLLGPKIYIIFLNLKISYLRLFFQLLGSMLQQPLTIQLHSAKSKIILFSWAVFAMLISMCYSSILLSFLTVPIENQPLRNIVELTQAVENGRYRCFGLKGSRMLAVFSSSTQEHLRILGKAIEKNSWFFDGNNNIEELRKILKRTAIIDNRFKLQLFQRMLKHDSSVLSNDVIETINFIIALRKDFRYKKKLNRVISKIRSVGLYQKFEKEEYLRVTLKNSVLDEENDSMQLKVIDMLGTFAFLVIGYFLSLFALLCEIIFFHITKNIIIFQTS</sequence>
<evidence type="ECO:0000259" key="16">
    <source>
        <dbReference type="SMART" id="SM00918"/>
    </source>
</evidence>
<comment type="caution">
    <text evidence="17">The sequence shown here is derived from an EMBL/GenBank/DDBJ whole genome shotgun (WGS) entry which is preliminary data.</text>
</comment>
<keyword evidence="18" id="KW-1185">Reference proteome</keyword>
<dbReference type="GO" id="GO:0015276">
    <property type="term" value="F:ligand-gated monoatomic ion channel activity"/>
    <property type="evidence" value="ECO:0007669"/>
    <property type="project" value="InterPro"/>
</dbReference>
<dbReference type="Pfam" id="PF10613">
    <property type="entry name" value="Lig_chan-Glu_bd"/>
    <property type="match status" value="1"/>
</dbReference>
<evidence type="ECO:0000256" key="1">
    <source>
        <dbReference type="ARBA" id="ARBA00004651"/>
    </source>
</evidence>
<dbReference type="SUPFAM" id="SSF53850">
    <property type="entry name" value="Periplasmic binding protein-like II"/>
    <property type="match status" value="1"/>
</dbReference>
<comment type="subcellular location">
    <subcellularLocation>
        <location evidence="1">Cell membrane</location>
        <topology evidence="1">Multi-pass membrane protein</topology>
    </subcellularLocation>
</comment>
<evidence type="ECO:0000256" key="8">
    <source>
        <dbReference type="ARBA" id="ARBA00023136"/>
    </source>
</evidence>
<evidence type="ECO:0000256" key="9">
    <source>
        <dbReference type="ARBA" id="ARBA00023170"/>
    </source>
</evidence>
<gene>
    <name evidence="17" type="ORF">AVEN_225165_1</name>
</gene>